<protein>
    <submittedName>
        <fullName evidence="1">Uncharacterized protein</fullName>
    </submittedName>
</protein>
<keyword evidence="2" id="KW-1185">Reference proteome</keyword>
<evidence type="ECO:0000313" key="2">
    <source>
        <dbReference type="Proteomes" id="UP000283587"/>
    </source>
</evidence>
<gene>
    <name evidence="1" type="ORF">D3P05_04095</name>
</gene>
<dbReference type="EMBL" id="QZEW01000013">
    <property type="protein sequence ID" value="RJL19908.1"/>
    <property type="molecule type" value="Genomic_DNA"/>
</dbReference>
<dbReference type="InterPro" id="IPR029032">
    <property type="entry name" value="AhpD-like"/>
</dbReference>
<evidence type="ECO:0000313" key="1">
    <source>
        <dbReference type="EMBL" id="RJL19908.1"/>
    </source>
</evidence>
<accession>A0A419AAE3</accession>
<reference evidence="2" key="1">
    <citation type="submission" date="2018-09" db="EMBL/GenBank/DDBJ databases">
        <title>Paracoccus onubensis nov. sp. a moderate halophilic bacterium isolated from Gruta de las Maravillas (Aracena, Spain).</title>
        <authorList>
            <person name="Jurado V."/>
            <person name="Gutierrez-Patricio S."/>
            <person name="Gonzalez-Pimentel J.L."/>
            <person name="Miller A.Z."/>
            <person name="Laiz L."/>
            <person name="Saiz-Jimenez C."/>
        </authorList>
    </citation>
    <scope>NUCLEOTIDE SEQUENCE [LARGE SCALE GENOMIC DNA]</scope>
    <source>
        <strain evidence="2">DSM 26381</strain>
    </source>
</reference>
<dbReference type="Proteomes" id="UP000283587">
    <property type="component" value="Unassembled WGS sequence"/>
</dbReference>
<name>A0A419AAE3_9RHOB</name>
<organism evidence="1 2">
    <name type="scientific">Paracoccus siganidrum</name>
    <dbReference type="NCBI Taxonomy" id="1276757"/>
    <lineage>
        <taxon>Bacteria</taxon>
        <taxon>Pseudomonadati</taxon>
        <taxon>Pseudomonadota</taxon>
        <taxon>Alphaproteobacteria</taxon>
        <taxon>Rhodobacterales</taxon>
        <taxon>Paracoccaceae</taxon>
        <taxon>Paracoccus</taxon>
    </lineage>
</organism>
<comment type="caution">
    <text evidence="1">The sequence shown here is derived from an EMBL/GenBank/DDBJ whole genome shotgun (WGS) entry which is preliminary data.</text>
</comment>
<sequence>MFDASIERGIFHASVHARQGLFRRARGLDEGERAMVALVVSREAGHMDLARHHARTAAAALRDPFAIALLLEEGLPSPLTGRLGALATAAGALARKHPSLGRFELKRLASNGVDADELVDLVATVAEVSSSLHVAAPRLDA</sequence>
<proteinExistence type="predicted"/>
<dbReference type="Gene3D" id="1.20.1290.10">
    <property type="entry name" value="AhpD-like"/>
    <property type="match status" value="1"/>
</dbReference>
<dbReference type="SUPFAM" id="SSF69118">
    <property type="entry name" value="AhpD-like"/>
    <property type="match status" value="1"/>
</dbReference>
<dbReference type="AlphaFoldDB" id="A0A419AAE3"/>